<feature type="compositionally biased region" description="Basic and acidic residues" evidence="1">
    <location>
        <begin position="58"/>
        <end position="72"/>
    </location>
</feature>
<dbReference type="EMBL" id="OX465084">
    <property type="protein sequence ID" value="CAI9295940.1"/>
    <property type="molecule type" value="Genomic_DNA"/>
</dbReference>
<name>A0AA35ZNG1_LACSI</name>
<gene>
    <name evidence="2" type="ORF">LSALG_LOCUS34859</name>
</gene>
<dbReference type="Proteomes" id="UP001177003">
    <property type="component" value="Chromosome 8"/>
</dbReference>
<reference evidence="2" key="1">
    <citation type="submission" date="2023-04" db="EMBL/GenBank/DDBJ databases">
        <authorList>
            <person name="Vijverberg K."/>
            <person name="Xiong W."/>
            <person name="Schranz E."/>
        </authorList>
    </citation>
    <scope>NUCLEOTIDE SEQUENCE</scope>
</reference>
<organism evidence="2 3">
    <name type="scientific">Lactuca saligna</name>
    <name type="common">Willowleaf lettuce</name>
    <dbReference type="NCBI Taxonomy" id="75948"/>
    <lineage>
        <taxon>Eukaryota</taxon>
        <taxon>Viridiplantae</taxon>
        <taxon>Streptophyta</taxon>
        <taxon>Embryophyta</taxon>
        <taxon>Tracheophyta</taxon>
        <taxon>Spermatophyta</taxon>
        <taxon>Magnoliopsida</taxon>
        <taxon>eudicotyledons</taxon>
        <taxon>Gunneridae</taxon>
        <taxon>Pentapetalae</taxon>
        <taxon>asterids</taxon>
        <taxon>campanulids</taxon>
        <taxon>Asterales</taxon>
        <taxon>Asteraceae</taxon>
        <taxon>Cichorioideae</taxon>
        <taxon>Cichorieae</taxon>
        <taxon>Lactucinae</taxon>
        <taxon>Lactuca</taxon>
    </lineage>
</organism>
<evidence type="ECO:0000313" key="2">
    <source>
        <dbReference type="EMBL" id="CAI9295940.1"/>
    </source>
</evidence>
<feature type="region of interest" description="Disordered" evidence="1">
    <location>
        <begin position="43"/>
        <end position="78"/>
    </location>
</feature>
<keyword evidence="3" id="KW-1185">Reference proteome</keyword>
<protein>
    <submittedName>
        <fullName evidence="2">Uncharacterized protein</fullName>
    </submittedName>
</protein>
<dbReference type="AlphaFoldDB" id="A0AA35ZNG1"/>
<sequence length="154" mass="18008">MSYSNKPSFYWNRNTQFIGYESKLSRPPSRSLYNRTRSDNQKEEIYGEIISRAPSRSFDNRTRSDRHNEKSDGAIPLSLASRVPSKSLVISTTTRLVTQDDSENEEATVDDHYSRYMMVAKERDIYGVLRKINNEIVVIHEDGRVRMCPRWTHT</sequence>
<accession>A0AA35ZNG1</accession>
<evidence type="ECO:0000313" key="3">
    <source>
        <dbReference type="Proteomes" id="UP001177003"/>
    </source>
</evidence>
<evidence type="ECO:0000256" key="1">
    <source>
        <dbReference type="SAM" id="MobiDB-lite"/>
    </source>
</evidence>
<proteinExistence type="predicted"/>